<evidence type="ECO:0007829" key="18">
    <source>
        <dbReference type="PeptideAtlas" id="A0A498ND87"/>
    </source>
</evidence>
<feature type="compositionally biased region" description="Polar residues" evidence="12">
    <location>
        <begin position="862"/>
        <end position="871"/>
    </location>
</feature>
<keyword evidence="8 11" id="KW-0863">Zinc-finger</keyword>
<dbReference type="Pfam" id="PF01485">
    <property type="entry name" value="IBR"/>
    <property type="match status" value="1"/>
</dbReference>
<feature type="compositionally biased region" description="Gly residues" evidence="12">
    <location>
        <begin position="59"/>
        <end position="70"/>
    </location>
</feature>
<dbReference type="SMART" id="SM00647">
    <property type="entry name" value="IBR"/>
    <property type="match status" value="1"/>
</dbReference>
<keyword evidence="18" id="KW-1267">Proteomics identification</keyword>
<feature type="compositionally biased region" description="Polar residues" evidence="12">
    <location>
        <begin position="838"/>
        <end position="853"/>
    </location>
</feature>
<dbReference type="PANTHER" id="PTHR15871:SF2">
    <property type="entry name" value="PLECKSTRIN HOMOLOGY DOMAIN-CONTAINING FAMILY O MEMBER 2"/>
    <property type="match status" value="1"/>
</dbReference>
<feature type="region of interest" description="Disordered" evidence="12">
    <location>
        <begin position="1"/>
        <end position="75"/>
    </location>
</feature>
<comment type="caution">
    <text evidence="16">The sequence shown here is derived from an EMBL/GenBank/DDBJ whole genome shotgun (WGS) entry which is preliminary data.</text>
</comment>
<feature type="domain" description="RING-type" evidence="15">
    <location>
        <begin position="151"/>
        <end position="372"/>
    </location>
</feature>
<evidence type="ECO:0000259" key="14">
    <source>
        <dbReference type="PROSITE" id="PS50089"/>
    </source>
</evidence>
<keyword evidence="10" id="KW-0862">Zinc</keyword>
<dbReference type="FunFam" id="1.20.120.1750:FF:000002">
    <property type="entry name" value="RBR-type E3 ubiquitin transferase"/>
    <property type="match status" value="1"/>
</dbReference>
<evidence type="ECO:0000256" key="12">
    <source>
        <dbReference type="SAM" id="MobiDB-lite"/>
    </source>
</evidence>
<dbReference type="InterPro" id="IPR001841">
    <property type="entry name" value="Znf_RING"/>
</dbReference>
<keyword evidence="5" id="KW-0808">Transferase</keyword>
<evidence type="ECO:0000256" key="3">
    <source>
        <dbReference type="ARBA" id="ARBA00005884"/>
    </source>
</evidence>
<dbReference type="CDD" id="cd13317">
    <property type="entry name" value="PH_PLEKHO1_PLEKHO2"/>
    <property type="match status" value="1"/>
</dbReference>
<evidence type="ECO:0000256" key="10">
    <source>
        <dbReference type="ARBA" id="ARBA00022833"/>
    </source>
</evidence>
<feature type="compositionally biased region" description="Basic and acidic residues" evidence="12">
    <location>
        <begin position="777"/>
        <end position="805"/>
    </location>
</feature>
<feature type="compositionally biased region" description="Polar residues" evidence="12">
    <location>
        <begin position="961"/>
        <end position="973"/>
    </location>
</feature>
<feature type="region of interest" description="Disordered" evidence="12">
    <location>
        <begin position="630"/>
        <end position="805"/>
    </location>
</feature>
<dbReference type="InterPro" id="IPR011993">
    <property type="entry name" value="PH-like_dom_sf"/>
</dbReference>
<keyword evidence="6" id="KW-0479">Metal-binding</keyword>
<dbReference type="EC" id="2.3.2.31" evidence="4"/>
<keyword evidence="7" id="KW-0677">Repeat</keyword>
<dbReference type="Gene3D" id="2.30.29.30">
    <property type="entry name" value="Pleckstrin-homology domain (PH domain)/Phosphotyrosine-binding domain (PTB)"/>
    <property type="match status" value="1"/>
</dbReference>
<dbReference type="AlphaFoldDB" id="A0A498ND87"/>
<reference evidence="16 17" key="1">
    <citation type="submission" date="2018-03" db="EMBL/GenBank/DDBJ databases">
        <title>Draft genome sequence of Rohu Carp (Labeo rohita).</title>
        <authorList>
            <person name="Das P."/>
            <person name="Kushwaha B."/>
            <person name="Joshi C.G."/>
            <person name="Kumar D."/>
            <person name="Nagpure N.S."/>
            <person name="Sahoo L."/>
            <person name="Das S.P."/>
            <person name="Bit A."/>
            <person name="Patnaik S."/>
            <person name="Meher P.K."/>
            <person name="Jayasankar P."/>
            <person name="Koringa P.G."/>
            <person name="Patel N.V."/>
            <person name="Hinsu A.T."/>
            <person name="Kumar R."/>
            <person name="Pandey M."/>
            <person name="Agarwal S."/>
            <person name="Srivastava S."/>
            <person name="Singh M."/>
            <person name="Iquebal M.A."/>
            <person name="Jaiswal S."/>
            <person name="Angadi U.B."/>
            <person name="Kumar N."/>
            <person name="Raza M."/>
            <person name="Shah T.M."/>
            <person name="Rai A."/>
            <person name="Jena J.K."/>
        </authorList>
    </citation>
    <scope>NUCLEOTIDE SEQUENCE [LARGE SCALE GENOMIC DNA]</scope>
    <source>
        <strain evidence="16">DASCIFA01</strain>
        <tissue evidence="16">Testis</tissue>
    </source>
</reference>
<dbReference type="STRING" id="84645.A0A498ND87"/>
<dbReference type="Gene3D" id="3.30.40.10">
    <property type="entry name" value="Zinc/RING finger domain, C3HC4 (zinc finger)"/>
    <property type="match status" value="1"/>
</dbReference>
<dbReference type="GO" id="GO:0061630">
    <property type="term" value="F:ubiquitin protein ligase activity"/>
    <property type="evidence" value="ECO:0007669"/>
    <property type="project" value="UniProtKB-EC"/>
</dbReference>
<dbReference type="SUPFAM" id="SSF50729">
    <property type="entry name" value="PH domain-like"/>
    <property type="match status" value="1"/>
</dbReference>
<sequence>MDSDEGYNYEFDDEEEEEEEEEECSEDSGEEEAEDEDLGEVELLDPAVAGGEPDDCVDTGGGSGGGGLGPGQDDEDYRFEVLTTEQILQHMVECIREVNEVIQVENKQLYCDFPGSSYFDGNLDKLFSECHVINPSKKPKTRPMSTRSSSQDMPCQICYLNYPNSYFTGLECGHKFCMQCWGDYLTTKIIEEGMGQTISCPAHNCDILVDDNTVMRLITDSKVKLKYQHLITNSFVECNRLLKWCPAPDCHHVVKVQYPDAKPVRCKCGRQFWYNCNRYNEDDAKAARDAQERSRAALQRYLFYCNRYMNHMQSLRFEHKLYAQVKQKMEEMQQHNMSWIEVQFLKKAVDVLCQCRSTLMFTYVFAFYLKKNNQSIIFENNQADLENATEVLSGYLERDISQDSLQDIKQKVQDKYSEWAVGGLSVRMLSKAESDPLFAVLLKVTMGVKEEPAKPKEVTSAGKAGWLKKSSGKFLSSYKDRYIQLERTVIAVYENEELTTCLEKLDLDNYETCHELKSPFKKKHRLVLIRSPKCGNKVHDVKLQAQTPEEKEAWIKALSEGISKAKNKIFDEVKVDESCSLEHVTRNRPKGNRGRRPPTRIHMKEVANVTSEGILRLDLDGEVIMLNGTHDLNTEGDKQTETSKPSVAMSNIPEEDVDEEPTPQKKVIKPPMPPSKDNKPSETNKEDEPKNEEPAAQKKMPPMPPSKDSKPCVSVDGAAVEKKVSDSKEEVEAESTDSSEPTPSTKSAQPPTPPSKCMKPNQSVTPATVTIEEKEEEKEKNKEVDSEGTKVGEASNEKEDLDKLEEVETFVLSTKVMKPQVVMWDSPSIPSKEPSAEQEVQNSKKASNTTGEVATSLDPLQLNRTPVSTPESVKKSLGPPAPPKKKPLKAHAKKEDTPAQSDPVVLTHSAVSSSETADIKLTIPEPQNEPAGDVSSEDLEEKSLDSGQHSGEESESGDHVTPSSAKLKGSSQALDLETSEDDLEPSDSKAESLEEPSLETPSTTSKTSVFNAHPTPSQCANKSLHFTMPLKHSPKTRSASLGDLLAENAEKTENTGKELPVKPHGSDVKDLQSKVSSEIKETGELLNAIATGQSGETETKGDASPEILLSAAMEKLRKADQFLKEASNLKDLNNRNRLSL</sequence>
<comment type="similarity">
    <text evidence="3">Belongs to the RBR family. Ariadne subfamily.</text>
</comment>
<keyword evidence="17" id="KW-1185">Reference proteome</keyword>
<dbReference type="SMART" id="SM00233">
    <property type="entry name" value="PH"/>
    <property type="match status" value="1"/>
</dbReference>
<evidence type="ECO:0000256" key="11">
    <source>
        <dbReference type="PROSITE-ProRule" id="PRU00175"/>
    </source>
</evidence>
<dbReference type="PANTHER" id="PTHR15871">
    <property type="entry name" value="PH DOMAIN-CONTAINING PROTEIN"/>
    <property type="match status" value="1"/>
</dbReference>
<dbReference type="GO" id="GO:0071888">
    <property type="term" value="P:macrophage apoptotic process"/>
    <property type="evidence" value="ECO:0007669"/>
    <property type="project" value="TreeGrafter"/>
</dbReference>
<feature type="compositionally biased region" description="Basic and acidic residues" evidence="12">
    <location>
        <begin position="719"/>
        <end position="730"/>
    </location>
</feature>
<dbReference type="Pfam" id="PF00169">
    <property type="entry name" value="PH"/>
    <property type="match status" value="1"/>
</dbReference>
<evidence type="ECO:0000256" key="5">
    <source>
        <dbReference type="ARBA" id="ARBA00022679"/>
    </source>
</evidence>
<dbReference type="InterPro" id="IPR002867">
    <property type="entry name" value="IBR_dom"/>
</dbReference>
<dbReference type="InterPro" id="IPR045840">
    <property type="entry name" value="Ariadne"/>
</dbReference>
<comment type="catalytic activity">
    <reaction evidence="1">
        <text>[E2 ubiquitin-conjugating enzyme]-S-ubiquitinyl-L-cysteine + [acceptor protein]-L-lysine = [E2 ubiquitin-conjugating enzyme]-L-cysteine + [acceptor protein]-N(6)-ubiquitinyl-L-lysine.</text>
        <dbReference type="EC" id="2.3.2.31"/>
    </reaction>
</comment>
<feature type="domain" description="PH" evidence="13">
    <location>
        <begin position="460"/>
        <end position="563"/>
    </location>
</feature>
<evidence type="ECO:0000313" key="17">
    <source>
        <dbReference type="Proteomes" id="UP000290572"/>
    </source>
</evidence>
<dbReference type="InterPro" id="IPR044066">
    <property type="entry name" value="TRIAD_supradom"/>
</dbReference>
<keyword evidence="9" id="KW-0833">Ubl conjugation pathway</keyword>
<dbReference type="PROSITE" id="PS50003">
    <property type="entry name" value="PH_DOMAIN"/>
    <property type="match status" value="1"/>
</dbReference>
<evidence type="ECO:0000256" key="9">
    <source>
        <dbReference type="ARBA" id="ARBA00022786"/>
    </source>
</evidence>
<dbReference type="Pfam" id="PF19422">
    <property type="entry name" value="Ariadne"/>
    <property type="match status" value="1"/>
</dbReference>
<evidence type="ECO:0000256" key="4">
    <source>
        <dbReference type="ARBA" id="ARBA00012251"/>
    </source>
</evidence>
<evidence type="ECO:0000313" key="16">
    <source>
        <dbReference type="EMBL" id="RXN30332.1"/>
    </source>
</evidence>
<feature type="compositionally biased region" description="Low complexity" evidence="12">
    <location>
        <begin position="738"/>
        <end position="747"/>
    </location>
</feature>
<evidence type="ECO:0000256" key="6">
    <source>
        <dbReference type="ARBA" id="ARBA00022723"/>
    </source>
</evidence>
<evidence type="ECO:0000256" key="2">
    <source>
        <dbReference type="ARBA" id="ARBA00004906"/>
    </source>
</evidence>
<feature type="compositionally biased region" description="Basic and acidic residues" evidence="12">
    <location>
        <begin position="1048"/>
        <end position="1074"/>
    </location>
</feature>
<evidence type="ECO:0000259" key="15">
    <source>
        <dbReference type="PROSITE" id="PS51873"/>
    </source>
</evidence>
<dbReference type="EMBL" id="QBIY01011588">
    <property type="protein sequence ID" value="RXN30332.1"/>
    <property type="molecule type" value="Genomic_DNA"/>
</dbReference>
<dbReference type="CDD" id="cd16626">
    <property type="entry name" value="RING-HC_RBR_HHARI"/>
    <property type="match status" value="1"/>
</dbReference>
<dbReference type="PROSITE" id="PS51873">
    <property type="entry name" value="TRIAD"/>
    <property type="match status" value="1"/>
</dbReference>
<dbReference type="Gene3D" id="1.20.120.1750">
    <property type="match status" value="1"/>
</dbReference>
<evidence type="ECO:0000256" key="7">
    <source>
        <dbReference type="ARBA" id="ARBA00022737"/>
    </source>
</evidence>
<gene>
    <name evidence="16" type="ORF">ROHU_036235</name>
</gene>
<feature type="region of interest" description="Disordered" evidence="12">
    <location>
        <begin position="817"/>
        <end position="1074"/>
    </location>
</feature>
<protein>
    <recommendedName>
        <fullName evidence="4">RBR-type E3 ubiquitin transferase</fullName>
        <ecNumber evidence="4">2.3.2.31</ecNumber>
    </recommendedName>
</protein>
<evidence type="ECO:0000256" key="8">
    <source>
        <dbReference type="ARBA" id="ARBA00022771"/>
    </source>
</evidence>
<name>A0A498ND87_LABRO</name>
<dbReference type="SUPFAM" id="SSF57850">
    <property type="entry name" value="RING/U-box"/>
    <property type="match status" value="1"/>
</dbReference>
<dbReference type="FunFam" id="3.30.40.10:FF:000019">
    <property type="entry name" value="RBR-type E3 ubiquitin transferase"/>
    <property type="match status" value="1"/>
</dbReference>
<feature type="compositionally biased region" description="Basic and acidic residues" evidence="12">
    <location>
        <begin position="676"/>
        <end position="696"/>
    </location>
</feature>
<accession>A0A498ND87</accession>
<evidence type="ECO:0000256" key="1">
    <source>
        <dbReference type="ARBA" id="ARBA00001798"/>
    </source>
</evidence>
<feature type="compositionally biased region" description="Low complexity" evidence="12">
    <location>
        <begin position="998"/>
        <end position="1008"/>
    </location>
</feature>
<organism evidence="16 17">
    <name type="scientific">Labeo rohita</name>
    <name type="common">Indian major carp</name>
    <name type="synonym">Cyprinus rohita</name>
    <dbReference type="NCBI Taxonomy" id="84645"/>
    <lineage>
        <taxon>Eukaryota</taxon>
        <taxon>Metazoa</taxon>
        <taxon>Chordata</taxon>
        <taxon>Craniata</taxon>
        <taxon>Vertebrata</taxon>
        <taxon>Euteleostomi</taxon>
        <taxon>Actinopterygii</taxon>
        <taxon>Neopterygii</taxon>
        <taxon>Teleostei</taxon>
        <taxon>Ostariophysi</taxon>
        <taxon>Cypriniformes</taxon>
        <taxon>Cyprinidae</taxon>
        <taxon>Labeoninae</taxon>
        <taxon>Labeonini</taxon>
        <taxon>Labeo</taxon>
    </lineage>
</organism>
<dbReference type="PROSITE" id="PS50089">
    <property type="entry name" value="ZF_RING_2"/>
    <property type="match status" value="1"/>
</dbReference>
<dbReference type="CDD" id="cd20343">
    <property type="entry name" value="BRcat_RBR_HHARI-like"/>
    <property type="match status" value="1"/>
</dbReference>
<feature type="domain" description="RING-type" evidence="14">
    <location>
        <begin position="155"/>
        <end position="204"/>
    </location>
</feature>
<dbReference type="GO" id="GO:0008270">
    <property type="term" value="F:zinc ion binding"/>
    <property type="evidence" value="ECO:0007669"/>
    <property type="project" value="UniProtKB-KW"/>
</dbReference>
<dbReference type="Proteomes" id="UP000290572">
    <property type="component" value="Unassembled WGS sequence"/>
</dbReference>
<dbReference type="InterPro" id="IPR001849">
    <property type="entry name" value="PH_domain"/>
</dbReference>
<dbReference type="InterPro" id="IPR043448">
    <property type="entry name" value="PKHO1/2"/>
</dbReference>
<dbReference type="InterPro" id="IPR013083">
    <property type="entry name" value="Znf_RING/FYVE/PHD"/>
</dbReference>
<feature type="compositionally biased region" description="Acidic residues" evidence="12">
    <location>
        <begin position="1"/>
        <end position="43"/>
    </location>
</feature>
<feature type="compositionally biased region" description="Basic and acidic residues" evidence="12">
    <location>
        <begin position="632"/>
        <end position="641"/>
    </location>
</feature>
<evidence type="ECO:0000259" key="13">
    <source>
        <dbReference type="PROSITE" id="PS50003"/>
    </source>
</evidence>
<comment type="pathway">
    <text evidence="2">Protein modification; protein ubiquitination.</text>
</comment>
<proteinExistence type="evidence at protein level"/>
<feature type="compositionally biased region" description="Basic residues" evidence="12">
    <location>
        <begin position="883"/>
        <end position="892"/>
    </location>
</feature>